<dbReference type="Gene3D" id="1.25.10.10">
    <property type="entry name" value="Leucine-rich Repeat Variant"/>
    <property type="match status" value="8"/>
</dbReference>
<reference evidence="4" key="1">
    <citation type="submission" date="2024-05" db="EMBL/GenBank/DDBJ databases">
        <title>Planctomycetes of the genus Singulisphaera possess chitinolytic capabilities.</title>
        <authorList>
            <person name="Ivanova A."/>
        </authorList>
    </citation>
    <scope>NUCLEOTIDE SEQUENCE</scope>
    <source>
        <strain evidence="4">Ch08T</strain>
    </source>
</reference>
<dbReference type="SMART" id="SM00185">
    <property type="entry name" value="ARM"/>
    <property type="match status" value="4"/>
</dbReference>
<dbReference type="InterPro" id="IPR000225">
    <property type="entry name" value="Armadillo"/>
</dbReference>
<dbReference type="InterPro" id="IPR011989">
    <property type="entry name" value="ARM-like"/>
</dbReference>
<feature type="transmembrane region" description="Helical" evidence="3">
    <location>
        <begin position="92"/>
        <end position="115"/>
    </location>
</feature>
<dbReference type="RefSeq" id="WP_406700110.1">
    <property type="nucleotide sequence ID" value="NZ_CP155447.1"/>
</dbReference>
<accession>A0AAU7CNY2</accession>
<protein>
    <submittedName>
        <fullName evidence="4">HEAT repeat domain-containing protein</fullName>
    </submittedName>
</protein>
<dbReference type="PANTHER" id="PTHR12697">
    <property type="entry name" value="PBS LYASE HEAT-LIKE PROTEIN"/>
    <property type="match status" value="1"/>
</dbReference>
<feature type="transmembrane region" description="Helical" evidence="3">
    <location>
        <begin position="223"/>
        <end position="247"/>
    </location>
</feature>
<dbReference type="GO" id="GO:0016491">
    <property type="term" value="F:oxidoreductase activity"/>
    <property type="evidence" value="ECO:0007669"/>
    <property type="project" value="TreeGrafter"/>
</dbReference>
<organism evidence="4">
    <name type="scientific">Singulisphaera sp. Ch08</name>
    <dbReference type="NCBI Taxonomy" id="3120278"/>
    <lineage>
        <taxon>Bacteria</taxon>
        <taxon>Pseudomonadati</taxon>
        <taxon>Planctomycetota</taxon>
        <taxon>Planctomycetia</taxon>
        <taxon>Isosphaerales</taxon>
        <taxon>Isosphaeraceae</taxon>
        <taxon>Singulisphaera</taxon>
    </lineage>
</organism>
<dbReference type="Pfam" id="PF02985">
    <property type="entry name" value="HEAT"/>
    <property type="match status" value="1"/>
</dbReference>
<dbReference type="EMBL" id="CP155447">
    <property type="protein sequence ID" value="XBH07267.1"/>
    <property type="molecule type" value="Genomic_DNA"/>
</dbReference>
<dbReference type="SMART" id="SM00567">
    <property type="entry name" value="EZ_HEAT"/>
    <property type="match status" value="17"/>
</dbReference>
<dbReference type="Pfam" id="PF13646">
    <property type="entry name" value="HEAT_2"/>
    <property type="match status" value="6"/>
</dbReference>
<keyword evidence="3" id="KW-1133">Transmembrane helix</keyword>
<dbReference type="PROSITE" id="PS50077">
    <property type="entry name" value="HEAT_REPEAT"/>
    <property type="match status" value="6"/>
</dbReference>
<gene>
    <name evidence="4" type="ORF">V5E97_14850</name>
</gene>
<proteinExistence type="predicted"/>
<keyword evidence="3" id="KW-0812">Transmembrane</keyword>
<feature type="transmembrane region" description="Helical" evidence="3">
    <location>
        <begin position="63"/>
        <end position="86"/>
    </location>
</feature>
<evidence type="ECO:0000256" key="3">
    <source>
        <dbReference type="SAM" id="Phobius"/>
    </source>
</evidence>
<keyword evidence="3" id="KW-0472">Membrane</keyword>
<name>A0AAU7CNY2_9BACT</name>
<dbReference type="PANTHER" id="PTHR12697:SF5">
    <property type="entry name" value="DEOXYHYPUSINE HYDROXYLASE"/>
    <property type="match status" value="1"/>
</dbReference>
<dbReference type="AlphaFoldDB" id="A0AAU7CNY2"/>
<evidence type="ECO:0000313" key="4">
    <source>
        <dbReference type="EMBL" id="XBH07267.1"/>
    </source>
</evidence>
<sequence length="1080" mass="113808">MKTSWFLELDRGRSSYLLLVALVGLGLAAGILYHIGLIGWVLQVLGTVVRGSIRKGFRLWEQLLAWATWPWFLALALGFLVAGGVAGDSLPGLRIACGLTPLFMGTIACLAYMFIDIERYEVERGHKAIHNPLKGQAPATYLACYGQQVRVPLLIAATVAIIGGFALLNQGLYDLVGKRWYAVGDGADTPNYLDFLAYAITKLLGLLDVLDLAKSRHWLRAEFIMPAAWPASTLLAGFKAFFSLVLLQQVFASLRQGKLLAETITDFWSPHGPIHERARNALAQFGGGAIGPLLVSLRSVPSLTKEQRDQLPLVLATIGPSTIPALVRHLHDPQEHVRAVAVAALGLLNAGDTLPLLAALSQDPSALVRQSVAEALGTLGTARAKSTVGARVRDRRRWLRGRALASWLARRRRATPTPPPRDPVELAVETLESALTDDSAAVRTQAVRGLGRIGTPAANVVPGLIRLLKDADESVRCEAAEALGLVGGSEKVTVPALIELLEDASSPVKAAAARALGSLNKLASPAVPSLVPLLQDRDELVRTAAAEAIARVGPLNEAATETLAEGLESPDTVVRAQTAEALGTIGAAAEETAPALIEAMEDENDGVRAKAVEALGKIGESAAEAAVPGLVRALNDQDNLVSALAAEALGQMGDSNHDVVTALIHSLGHLNPQVRGNAAEALGNLGKAAAGARKALEWAALDEDGEVRSQSLRAMGAIGAPTSSTAQIVLAGLGDPDPLVRAAAVESVGLWGDPSESVVSKLIPLLDDANDDVKLEAITVLPKLAGATPEVIAGLCRRLLEDDSTAVQARAAQALGRLGHEAATAGEALLQAARTGEVSVREKAIRAITLIQPPESVDAFAAGLRDACGDIRIVASAGWMRAAAIPEQAIPDLIEALSDPESQVRANAAHALGRLETLPSDAIPLLIEQTTDADEGVRLNAATALKLTPVDLVGEVMQNLLTDPNSRIRLIAAGSLRAAEMNDPQVELAVVEALNDPAPRIRKAALELMESFDPGDGRLLEALVERESQEEVSELRNVVTRIIDRLKKQTEVQALALAPATQSQGLEKDSLDKTAVPEAC</sequence>
<feature type="transmembrane region" description="Helical" evidence="3">
    <location>
        <begin position="16"/>
        <end position="42"/>
    </location>
</feature>
<keyword evidence="1" id="KW-0677">Repeat</keyword>
<evidence type="ECO:0000256" key="1">
    <source>
        <dbReference type="ARBA" id="ARBA00022737"/>
    </source>
</evidence>
<dbReference type="InterPro" id="IPR021133">
    <property type="entry name" value="HEAT_type_2"/>
</dbReference>
<dbReference type="InterPro" id="IPR000357">
    <property type="entry name" value="HEAT"/>
</dbReference>
<dbReference type="InterPro" id="IPR016024">
    <property type="entry name" value="ARM-type_fold"/>
</dbReference>
<comment type="function">
    <text evidence="2">Catalyzes the hydroxylation of the N(6)-(4-aminobutyl)-L-lysine intermediate produced by deoxyhypusine synthase/DHPS on a critical lysine of the eukaryotic translation initiation factor 5A/eIF-5A. This is the second step of the post-translational modification of that lysine into an unusual amino acid residue named hypusine. Hypusination is unique to mature eIF-5A factor and is essential for its function.</text>
</comment>
<dbReference type="InterPro" id="IPR004155">
    <property type="entry name" value="PBS_lyase_HEAT"/>
</dbReference>
<dbReference type="SUPFAM" id="SSF48371">
    <property type="entry name" value="ARM repeat"/>
    <property type="match status" value="2"/>
</dbReference>
<feature type="transmembrane region" description="Helical" evidence="3">
    <location>
        <begin position="192"/>
        <end position="211"/>
    </location>
</feature>
<evidence type="ECO:0000256" key="2">
    <source>
        <dbReference type="ARBA" id="ARBA00045876"/>
    </source>
</evidence>
<feature type="transmembrane region" description="Helical" evidence="3">
    <location>
        <begin position="151"/>
        <end position="172"/>
    </location>
</feature>